<dbReference type="Pfam" id="PF13193">
    <property type="entry name" value="AMP-binding_C"/>
    <property type="match status" value="1"/>
</dbReference>
<feature type="domain" description="AMP-binding enzyme C-terminal" evidence="2">
    <location>
        <begin position="421"/>
        <end position="500"/>
    </location>
</feature>
<dbReference type="EMBL" id="PYXZ01000013">
    <property type="protein sequence ID" value="PUA79066.1"/>
    <property type="molecule type" value="Genomic_DNA"/>
</dbReference>
<dbReference type="Proteomes" id="UP000244867">
    <property type="component" value="Unassembled WGS sequence"/>
</dbReference>
<feature type="domain" description="AMP-dependent synthetase/ligase" evidence="1">
    <location>
        <begin position="7"/>
        <end position="371"/>
    </location>
</feature>
<organism evidence="3 4">
    <name type="scientific">Nocardioides currus</name>
    <dbReference type="NCBI Taxonomy" id="2133958"/>
    <lineage>
        <taxon>Bacteria</taxon>
        <taxon>Bacillati</taxon>
        <taxon>Actinomycetota</taxon>
        <taxon>Actinomycetes</taxon>
        <taxon>Propionibacteriales</taxon>
        <taxon>Nocardioidaceae</taxon>
        <taxon>Nocardioides</taxon>
    </lineage>
</organism>
<evidence type="ECO:0000259" key="2">
    <source>
        <dbReference type="Pfam" id="PF13193"/>
    </source>
</evidence>
<proteinExistence type="predicted"/>
<protein>
    <submittedName>
        <fullName evidence="3">AMP-dependent synthetase</fullName>
    </submittedName>
</protein>
<dbReference type="RefSeq" id="WP_108346935.1">
    <property type="nucleotide sequence ID" value="NZ_PYXZ01000013.1"/>
</dbReference>
<evidence type="ECO:0000313" key="3">
    <source>
        <dbReference type="EMBL" id="PUA79066.1"/>
    </source>
</evidence>
<dbReference type="SUPFAM" id="SSF56801">
    <property type="entry name" value="Acetyl-CoA synthetase-like"/>
    <property type="match status" value="1"/>
</dbReference>
<dbReference type="InterPro" id="IPR042099">
    <property type="entry name" value="ANL_N_sf"/>
</dbReference>
<sequence>MDLATAFRWTTERYPHRRAVGGPVPMTYAQWDARTDRVARALVALGATPGTRAIFLLQGGEPLATLHLAAQKAGIASLPLSTRFGADELAYCISDCSPVLIVVDETTHDLVALALESVEQPPAVVWAGAAADAPRGTMSLSAEIERTSPGPVGFVPSEADISVMLYTSGTTGRPKGVPRTHFAEFQSALAHLLQTGHAPGEATLGVMPLFHTMGLRSLLATVLAAGTWVPQAKFDAEASLELIVRERIGALYLVPTIFWALLQTGRLAEATSVRKLAYAGASMTPTLAEGLGETLNPERFVNHFGSTEIYTFSIGPDGVAKPGCAGRAGVFSRLRLVDPDPGAHPDDVVADGEQGQVAVSMASPEAFAGYWNRPDADAKSIRDGWYFTGDLATTDEDGDLWVAGRVDDMINSGGENIYPEEIENALARCPDLDEVIVVGTPHDKWGHAVTAFVVGPRGVDPAHTLAAVEAYVRDASGLPSMKRPKRIVVVDRIPRSAVGKTLRRHLVAGDFSALADSTGTAPR</sequence>
<dbReference type="Gene3D" id="3.40.50.12780">
    <property type="entry name" value="N-terminal domain of ligase-like"/>
    <property type="match status" value="1"/>
</dbReference>
<name>A0A2R7YSN8_9ACTN</name>
<evidence type="ECO:0000313" key="4">
    <source>
        <dbReference type="Proteomes" id="UP000244867"/>
    </source>
</evidence>
<reference evidence="3 4" key="1">
    <citation type="submission" date="2018-03" db="EMBL/GenBank/DDBJ databases">
        <authorList>
            <person name="Keele B.F."/>
        </authorList>
    </citation>
    <scope>NUCLEOTIDE SEQUENCE [LARGE SCALE GENOMIC DNA]</scope>
    <source>
        <strain evidence="3 4">IB-3</strain>
    </source>
</reference>
<dbReference type="PANTHER" id="PTHR43201">
    <property type="entry name" value="ACYL-COA SYNTHETASE"/>
    <property type="match status" value="1"/>
</dbReference>
<comment type="caution">
    <text evidence="3">The sequence shown here is derived from an EMBL/GenBank/DDBJ whole genome shotgun (WGS) entry which is preliminary data.</text>
</comment>
<dbReference type="OrthoDB" id="9803968at2"/>
<dbReference type="PROSITE" id="PS00455">
    <property type="entry name" value="AMP_BINDING"/>
    <property type="match status" value="1"/>
</dbReference>
<dbReference type="GO" id="GO:0006631">
    <property type="term" value="P:fatty acid metabolic process"/>
    <property type="evidence" value="ECO:0007669"/>
    <property type="project" value="TreeGrafter"/>
</dbReference>
<accession>A0A2R7YSN8</accession>
<dbReference type="InterPro" id="IPR045851">
    <property type="entry name" value="AMP-bd_C_sf"/>
</dbReference>
<dbReference type="InterPro" id="IPR025110">
    <property type="entry name" value="AMP-bd_C"/>
</dbReference>
<dbReference type="InterPro" id="IPR000873">
    <property type="entry name" value="AMP-dep_synth/lig_dom"/>
</dbReference>
<dbReference type="PANTHER" id="PTHR43201:SF32">
    <property type="entry name" value="2-SUCCINYLBENZOATE--COA LIGASE, CHLOROPLASTIC_PEROXISOMAL"/>
    <property type="match status" value="1"/>
</dbReference>
<dbReference type="GO" id="GO:0031956">
    <property type="term" value="F:medium-chain fatty acid-CoA ligase activity"/>
    <property type="evidence" value="ECO:0007669"/>
    <property type="project" value="TreeGrafter"/>
</dbReference>
<keyword evidence="4" id="KW-1185">Reference proteome</keyword>
<evidence type="ECO:0000259" key="1">
    <source>
        <dbReference type="Pfam" id="PF00501"/>
    </source>
</evidence>
<dbReference type="Gene3D" id="3.30.300.30">
    <property type="match status" value="1"/>
</dbReference>
<dbReference type="Pfam" id="PF00501">
    <property type="entry name" value="AMP-binding"/>
    <property type="match status" value="1"/>
</dbReference>
<dbReference type="AlphaFoldDB" id="A0A2R7YSN8"/>
<dbReference type="InterPro" id="IPR020845">
    <property type="entry name" value="AMP-binding_CS"/>
</dbReference>
<gene>
    <name evidence="3" type="ORF">C7S10_21595</name>
</gene>